<reference evidence="1" key="1">
    <citation type="submission" date="2020-08" db="EMBL/GenBank/DDBJ databases">
        <title>Multicomponent nature underlies the extraordinary mechanical properties of spider dragline silk.</title>
        <authorList>
            <person name="Kono N."/>
            <person name="Nakamura H."/>
            <person name="Mori M."/>
            <person name="Yoshida Y."/>
            <person name="Ohtoshi R."/>
            <person name="Malay A.D."/>
            <person name="Moran D.A.P."/>
            <person name="Tomita M."/>
            <person name="Numata K."/>
            <person name="Arakawa K."/>
        </authorList>
    </citation>
    <scope>NUCLEOTIDE SEQUENCE</scope>
</reference>
<protein>
    <submittedName>
        <fullName evidence="1">Uncharacterized protein</fullName>
    </submittedName>
</protein>
<comment type="caution">
    <text evidence="1">The sequence shown here is derived from an EMBL/GenBank/DDBJ whole genome shotgun (WGS) entry which is preliminary data.</text>
</comment>
<dbReference type="Proteomes" id="UP000887013">
    <property type="component" value="Unassembled WGS sequence"/>
</dbReference>
<proteinExistence type="predicted"/>
<keyword evidence="2" id="KW-1185">Reference proteome</keyword>
<dbReference type="EMBL" id="BMAW01110606">
    <property type="protein sequence ID" value="GFT43928.1"/>
    <property type="molecule type" value="Genomic_DNA"/>
</dbReference>
<dbReference type="AlphaFoldDB" id="A0A8X6P0W8"/>
<organism evidence="1 2">
    <name type="scientific">Nephila pilipes</name>
    <name type="common">Giant wood spider</name>
    <name type="synonym">Nephila maculata</name>
    <dbReference type="NCBI Taxonomy" id="299642"/>
    <lineage>
        <taxon>Eukaryota</taxon>
        <taxon>Metazoa</taxon>
        <taxon>Ecdysozoa</taxon>
        <taxon>Arthropoda</taxon>
        <taxon>Chelicerata</taxon>
        <taxon>Arachnida</taxon>
        <taxon>Araneae</taxon>
        <taxon>Araneomorphae</taxon>
        <taxon>Entelegynae</taxon>
        <taxon>Araneoidea</taxon>
        <taxon>Nephilidae</taxon>
        <taxon>Nephila</taxon>
    </lineage>
</organism>
<sequence length="96" mass="11143">MWVPLEFLFSHARDGESKSDKFCGLDIDQTQYPRKTRTQTGESNSESPWCFRSQTGVDAKVFQKFFEYTVSLVHKRIMVSTQWGAAFFPTNRLVNP</sequence>
<evidence type="ECO:0000313" key="1">
    <source>
        <dbReference type="EMBL" id="GFT43928.1"/>
    </source>
</evidence>
<name>A0A8X6P0W8_NEPPI</name>
<accession>A0A8X6P0W8</accession>
<evidence type="ECO:0000313" key="2">
    <source>
        <dbReference type="Proteomes" id="UP000887013"/>
    </source>
</evidence>
<gene>
    <name evidence="1" type="ORF">NPIL_589701</name>
</gene>